<dbReference type="GO" id="GO:0016706">
    <property type="term" value="F:2-oxoglutarate-dependent dioxygenase activity"/>
    <property type="evidence" value="ECO:0007669"/>
    <property type="project" value="UniProtKB-ARBA"/>
</dbReference>
<proteinExistence type="predicted"/>
<dbReference type="InterPro" id="IPR050411">
    <property type="entry name" value="AlphaKG_dependent_hydroxylases"/>
</dbReference>
<comment type="cofactor">
    <cofactor evidence="1">
        <name>Fe(2+)</name>
        <dbReference type="ChEBI" id="CHEBI:29033"/>
    </cofactor>
</comment>
<dbReference type="PANTHER" id="PTHR10696:SF56">
    <property type="entry name" value="TAUD_TFDA-LIKE DOMAIN-CONTAINING PROTEIN"/>
    <property type="match status" value="1"/>
</dbReference>
<dbReference type="PANTHER" id="PTHR10696">
    <property type="entry name" value="GAMMA-BUTYROBETAINE HYDROXYLASE-RELATED"/>
    <property type="match status" value="1"/>
</dbReference>
<dbReference type="SUPFAM" id="SSF51197">
    <property type="entry name" value="Clavaminate synthase-like"/>
    <property type="match status" value="1"/>
</dbReference>
<keyword evidence="6" id="KW-1185">Reference proteome</keyword>
<dbReference type="InterPro" id="IPR003819">
    <property type="entry name" value="TauD/TfdA-like"/>
</dbReference>
<feature type="domain" description="TauD/TfdA-like" evidence="4">
    <location>
        <begin position="43"/>
        <end position="331"/>
    </location>
</feature>
<keyword evidence="5" id="KW-0223">Dioxygenase</keyword>
<dbReference type="GO" id="GO:0017000">
    <property type="term" value="P:antibiotic biosynthetic process"/>
    <property type="evidence" value="ECO:0007669"/>
    <property type="project" value="UniProtKB-KW"/>
</dbReference>
<gene>
    <name evidence="5" type="ORF">HG263_12350</name>
</gene>
<comment type="caution">
    <text evidence="5">The sequence shown here is derived from an EMBL/GenBank/DDBJ whole genome shotgun (WGS) entry which is preliminary data.</text>
</comment>
<dbReference type="Proteomes" id="UP000586305">
    <property type="component" value="Unassembled WGS sequence"/>
</dbReference>
<dbReference type="Pfam" id="PF02668">
    <property type="entry name" value="TauD"/>
    <property type="match status" value="1"/>
</dbReference>
<accession>A0A849VCC4</accession>
<dbReference type="AlphaFoldDB" id="A0A849VCC4"/>
<evidence type="ECO:0000259" key="4">
    <source>
        <dbReference type="Pfam" id="PF02668"/>
    </source>
</evidence>
<evidence type="ECO:0000313" key="6">
    <source>
        <dbReference type="Proteomes" id="UP000586305"/>
    </source>
</evidence>
<reference evidence="5 6" key="1">
    <citation type="submission" date="2020-04" db="EMBL/GenBank/DDBJ databases">
        <title>Pseudoalteromonas caenipelagi sp. nov., isolated from a tidal flat.</title>
        <authorList>
            <person name="Park S."/>
            <person name="Yoon J.-H."/>
        </authorList>
    </citation>
    <scope>NUCLEOTIDE SEQUENCE [LARGE SCALE GENOMIC DNA]</scope>
    <source>
        <strain evidence="5 6">JBTF-M23</strain>
    </source>
</reference>
<evidence type="ECO:0000256" key="1">
    <source>
        <dbReference type="ARBA" id="ARBA00001954"/>
    </source>
</evidence>
<dbReference type="EMBL" id="JABBPG010000004">
    <property type="protein sequence ID" value="NOU51319.1"/>
    <property type="molecule type" value="Genomic_DNA"/>
</dbReference>
<evidence type="ECO:0000256" key="2">
    <source>
        <dbReference type="ARBA" id="ARBA00023002"/>
    </source>
</evidence>
<keyword evidence="2" id="KW-0560">Oxidoreductase</keyword>
<sequence>MKFDKWRNKKAASPAQGGGELVSTLFLEESPTLPLVYRSNVPDVDLSIWYEKNEQAILANLDKYGAVLFRGFKVNSQSDFQSVVTKMIPQTAEYVEGATPRTQLNDGIYTATEFPADQEIAPHNELSYTMNPPDKLVFCCLQAPESGGQTQIVDVSKVYQRIDSKIINEFNDRNGWLLCRNYGTGFGPTVSKAFGMDNVEDIKAYGEKRNLKVTIISDTQVKTEQVRDAVHSHPKSGDKLWFNHISFWHPSSLCPTIRATMESSLGLSGLPYHTYFGDGSPIDDTTIDEIRQAYADEECKFDWREGDVMLLDNWKVAHGRKPFTGNRSVLVSMG</sequence>
<protein>
    <submittedName>
        <fullName evidence="5">TauD/TfdA family dioxygenase</fullName>
    </submittedName>
</protein>
<dbReference type="InterPro" id="IPR042098">
    <property type="entry name" value="TauD-like_sf"/>
</dbReference>
<dbReference type="RefSeq" id="WP_171626379.1">
    <property type="nucleotide sequence ID" value="NZ_JABBPG010000004.1"/>
</dbReference>
<evidence type="ECO:0000313" key="5">
    <source>
        <dbReference type="EMBL" id="NOU51319.1"/>
    </source>
</evidence>
<keyword evidence="3" id="KW-0045">Antibiotic biosynthesis</keyword>
<dbReference type="Gene3D" id="3.60.130.10">
    <property type="entry name" value="Clavaminate synthase-like"/>
    <property type="match status" value="1"/>
</dbReference>
<name>A0A849VCC4_9GAMM</name>
<organism evidence="5 6">
    <name type="scientific">Pseudoalteromonas caenipelagi</name>
    <dbReference type="NCBI Taxonomy" id="2726988"/>
    <lineage>
        <taxon>Bacteria</taxon>
        <taxon>Pseudomonadati</taxon>
        <taxon>Pseudomonadota</taxon>
        <taxon>Gammaproteobacteria</taxon>
        <taxon>Alteromonadales</taxon>
        <taxon>Pseudoalteromonadaceae</taxon>
        <taxon>Pseudoalteromonas</taxon>
    </lineage>
</organism>
<evidence type="ECO:0000256" key="3">
    <source>
        <dbReference type="ARBA" id="ARBA00023194"/>
    </source>
</evidence>